<feature type="binding site" evidence="4">
    <location>
        <position position="108"/>
    </location>
    <ligand>
        <name>D-ribulose 5-phosphate</name>
        <dbReference type="ChEBI" id="CHEBI:58121"/>
    </ligand>
</feature>
<feature type="binding site" evidence="4">
    <location>
        <position position="135"/>
    </location>
    <ligand>
        <name>D-ribulose 5-phosphate</name>
        <dbReference type="ChEBI" id="CHEBI:58121"/>
    </ligand>
</feature>
<sequence>MFVIASDHGGLELKQAIFDYLQQRGIEVQDLGTNGDASVDYPDFGEKVAARVSCGEAQSGILICGTGIGMSIVANKFPGVRAALVTDNFTARMAKEHNNANVLVMGGRVLDVGQALEMVETWLDTEFEAGRHQRRLDKIAQLEKRLRGESSPE</sequence>
<protein>
    <submittedName>
        <fullName evidence="5">Ribose 5-phosphate isomerase B</fullName>
    </submittedName>
</protein>
<evidence type="ECO:0000256" key="1">
    <source>
        <dbReference type="ARBA" id="ARBA00008754"/>
    </source>
</evidence>
<dbReference type="Pfam" id="PF02502">
    <property type="entry name" value="LacAB_rpiB"/>
    <property type="match status" value="1"/>
</dbReference>
<dbReference type="InterPro" id="IPR036569">
    <property type="entry name" value="RpiB_LacA_LacB_sf"/>
</dbReference>
<feature type="active site" description="Proton donor" evidence="3">
    <location>
        <position position="97"/>
    </location>
</feature>
<dbReference type="GO" id="GO:0004751">
    <property type="term" value="F:ribose-5-phosphate isomerase activity"/>
    <property type="evidence" value="ECO:0007669"/>
    <property type="project" value="TreeGrafter"/>
</dbReference>
<dbReference type="Gene3D" id="3.40.1400.10">
    <property type="entry name" value="Sugar-phosphate isomerase, RpiB/LacA/LacB"/>
    <property type="match status" value="1"/>
</dbReference>
<dbReference type="PANTHER" id="PTHR30345">
    <property type="entry name" value="RIBOSE-5-PHOSPHATE ISOMERASE B"/>
    <property type="match status" value="1"/>
</dbReference>
<dbReference type="RefSeq" id="WP_085008795.1">
    <property type="nucleotide sequence ID" value="NZ_NAAD01000001.1"/>
</dbReference>
<name>A0A1X0YEI2_9BACT</name>
<dbReference type="InterPro" id="IPR003500">
    <property type="entry name" value="RpiB_LacA_LacB"/>
</dbReference>
<dbReference type="AlphaFoldDB" id="A0A1X0YEI2"/>
<dbReference type="OrthoDB" id="1778624at2"/>
<organism evidence="5 6">
    <name type="scientific">Geothermobacter hydrogeniphilus</name>
    <dbReference type="NCBI Taxonomy" id="1969733"/>
    <lineage>
        <taxon>Bacteria</taxon>
        <taxon>Pseudomonadati</taxon>
        <taxon>Thermodesulfobacteriota</taxon>
        <taxon>Desulfuromonadia</taxon>
        <taxon>Desulfuromonadales</taxon>
        <taxon>Geothermobacteraceae</taxon>
        <taxon>Geothermobacter</taxon>
    </lineage>
</organism>
<comment type="caution">
    <text evidence="5">The sequence shown here is derived from an EMBL/GenBank/DDBJ whole genome shotgun (WGS) entry which is preliminary data.</text>
</comment>
<evidence type="ECO:0000313" key="6">
    <source>
        <dbReference type="Proteomes" id="UP000193136"/>
    </source>
</evidence>
<proteinExistence type="inferred from homology"/>
<dbReference type="GO" id="GO:0019316">
    <property type="term" value="P:D-allose catabolic process"/>
    <property type="evidence" value="ECO:0007669"/>
    <property type="project" value="TreeGrafter"/>
</dbReference>
<evidence type="ECO:0000256" key="2">
    <source>
        <dbReference type="ARBA" id="ARBA00023235"/>
    </source>
</evidence>
<dbReference type="Proteomes" id="UP000193136">
    <property type="component" value="Unassembled WGS sequence"/>
</dbReference>
<keyword evidence="2 5" id="KW-0413">Isomerase</keyword>
<gene>
    <name evidence="5" type="ORF">B5V00_01490</name>
</gene>
<feature type="binding site" evidence="4">
    <location>
        <begin position="65"/>
        <end position="69"/>
    </location>
    <ligand>
        <name>D-ribulose 5-phosphate</name>
        <dbReference type="ChEBI" id="CHEBI:58121"/>
    </ligand>
</feature>
<dbReference type="PANTHER" id="PTHR30345:SF0">
    <property type="entry name" value="DNA DAMAGE-REPAIR_TOLERATION PROTEIN DRT102"/>
    <property type="match status" value="1"/>
</dbReference>
<dbReference type="NCBIfam" id="TIGR01120">
    <property type="entry name" value="rpiB"/>
    <property type="match status" value="1"/>
</dbReference>
<feature type="active site" description="Proton acceptor" evidence="3">
    <location>
        <position position="64"/>
    </location>
</feature>
<feature type="binding site" evidence="4">
    <location>
        <begin position="7"/>
        <end position="8"/>
    </location>
    <ligand>
        <name>D-ribulose 5-phosphate</name>
        <dbReference type="ChEBI" id="CHEBI:58121"/>
    </ligand>
</feature>
<dbReference type="InterPro" id="IPR004785">
    <property type="entry name" value="RpiB"/>
</dbReference>
<dbReference type="EMBL" id="NAAD01000001">
    <property type="protein sequence ID" value="ORJ63568.1"/>
    <property type="molecule type" value="Genomic_DNA"/>
</dbReference>
<evidence type="ECO:0000313" key="5">
    <source>
        <dbReference type="EMBL" id="ORJ63568.1"/>
    </source>
</evidence>
<dbReference type="GO" id="GO:0009052">
    <property type="term" value="P:pentose-phosphate shunt, non-oxidative branch"/>
    <property type="evidence" value="ECO:0007669"/>
    <property type="project" value="TreeGrafter"/>
</dbReference>
<evidence type="ECO:0000256" key="4">
    <source>
        <dbReference type="PIRSR" id="PIRSR005384-2"/>
    </source>
</evidence>
<accession>A0A1X0YEI2</accession>
<dbReference type="SUPFAM" id="SSF89623">
    <property type="entry name" value="Ribose/Galactose isomerase RpiB/AlsB"/>
    <property type="match status" value="1"/>
</dbReference>
<comment type="similarity">
    <text evidence="1">Belongs to the LacAB/RpiB family.</text>
</comment>
<feature type="binding site" evidence="4">
    <location>
        <position position="131"/>
    </location>
    <ligand>
        <name>D-ribulose 5-phosphate</name>
        <dbReference type="ChEBI" id="CHEBI:58121"/>
    </ligand>
</feature>
<keyword evidence="6" id="KW-1185">Reference proteome</keyword>
<evidence type="ECO:0000256" key="3">
    <source>
        <dbReference type="PIRSR" id="PIRSR005384-1"/>
    </source>
</evidence>
<dbReference type="PIRSF" id="PIRSF005384">
    <property type="entry name" value="RpiB_LacA_B"/>
    <property type="match status" value="1"/>
</dbReference>
<dbReference type="NCBIfam" id="NF004051">
    <property type="entry name" value="PRK05571.1"/>
    <property type="match status" value="1"/>
</dbReference>
<dbReference type="NCBIfam" id="TIGR00689">
    <property type="entry name" value="rpiB_lacA_lacB"/>
    <property type="match status" value="1"/>
</dbReference>
<reference evidence="5 6" key="1">
    <citation type="submission" date="2017-03" db="EMBL/GenBank/DDBJ databases">
        <title>Genome sequence of Geothermobacter sp. EPR-M, Deep-Sea Iron Reducer.</title>
        <authorList>
            <person name="Tully B."/>
            <person name="Savalia P."/>
            <person name="Abuyen K."/>
            <person name="Baughan C."/>
            <person name="Romero E."/>
            <person name="Ronkowski C."/>
            <person name="Torres B."/>
            <person name="Tremblay J."/>
            <person name="Trujillo A."/>
            <person name="Tyler M."/>
            <person name="Perez-Rodriguez I."/>
            <person name="Amend J."/>
        </authorList>
    </citation>
    <scope>NUCLEOTIDE SEQUENCE [LARGE SCALE GENOMIC DNA]</scope>
    <source>
        <strain evidence="5 6">EPR-M</strain>
    </source>
</reference>
<feature type="binding site" evidence="4">
    <location>
        <position position="98"/>
    </location>
    <ligand>
        <name>D-ribulose 5-phosphate</name>
        <dbReference type="ChEBI" id="CHEBI:58121"/>
    </ligand>
</feature>
<dbReference type="STRING" id="1969733.B5V00_01490"/>